<name>A0A376B6I8_9ASCO</name>
<evidence type="ECO:0000313" key="8">
    <source>
        <dbReference type="EMBL" id="SSD60251.1"/>
    </source>
</evidence>
<organism evidence="8 9">
    <name type="scientific">Saccharomycodes ludwigii</name>
    <dbReference type="NCBI Taxonomy" id="36035"/>
    <lineage>
        <taxon>Eukaryota</taxon>
        <taxon>Fungi</taxon>
        <taxon>Dikarya</taxon>
        <taxon>Ascomycota</taxon>
        <taxon>Saccharomycotina</taxon>
        <taxon>Saccharomycetes</taxon>
        <taxon>Saccharomycodales</taxon>
        <taxon>Saccharomycodaceae</taxon>
        <taxon>Saccharomycodes</taxon>
    </lineage>
</organism>
<evidence type="ECO:0000256" key="3">
    <source>
        <dbReference type="ARBA" id="ARBA00022741"/>
    </source>
</evidence>
<dbReference type="InterPro" id="IPR018181">
    <property type="entry name" value="Heat_shock_70_CS"/>
</dbReference>
<dbReference type="Pfam" id="PF00012">
    <property type="entry name" value="HSP70"/>
    <property type="match status" value="1"/>
</dbReference>
<dbReference type="GO" id="GO:0034663">
    <property type="term" value="C:endoplasmic reticulum chaperone complex"/>
    <property type="evidence" value="ECO:0007669"/>
    <property type="project" value="TreeGrafter"/>
</dbReference>
<feature type="compositionally biased region" description="Low complexity" evidence="6">
    <location>
        <begin position="893"/>
        <end position="919"/>
    </location>
</feature>
<dbReference type="PROSITE" id="PS01036">
    <property type="entry name" value="HSP70_3"/>
    <property type="match status" value="1"/>
</dbReference>
<evidence type="ECO:0000313" key="9">
    <source>
        <dbReference type="Proteomes" id="UP000262825"/>
    </source>
</evidence>
<evidence type="ECO:0000256" key="6">
    <source>
        <dbReference type="SAM" id="MobiDB-lite"/>
    </source>
</evidence>
<dbReference type="PANTHER" id="PTHR45639:SF3">
    <property type="entry name" value="HYPOXIA UP-REGULATED PROTEIN 1"/>
    <property type="match status" value="1"/>
</dbReference>
<dbReference type="Gene3D" id="1.20.1270.10">
    <property type="match status" value="1"/>
</dbReference>
<reference evidence="9" key="1">
    <citation type="submission" date="2018-06" db="EMBL/GenBank/DDBJ databases">
        <authorList>
            <person name="Guldener U."/>
        </authorList>
    </citation>
    <scope>NUCLEOTIDE SEQUENCE [LARGE SCALE GENOMIC DNA]</scope>
    <source>
        <strain evidence="9">UTAD17</strain>
    </source>
</reference>
<keyword evidence="4" id="KW-0067">ATP-binding</keyword>
<feature type="chain" id="PRO_5016779378" description="Heat shock protein 70 homolog LHS1" evidence="7">
    <location>
        <begin position="23"/>
        <end position="926"/>
    </location>
</feature>
<keyword evidence="5" id="KW-0143">Chaperone</keyword>
<gene>
    <name evidence="8" type="ORF">SCODWIG_02012</name>
</gene>
<dbReference type="EMBL" id="UFAJ01000308">
    <property type="protein sequence ID" value="SSD60251.1"/>
    <property type="molecule type" value="Genomic_DNA"/>
</dbReference>
<evidence type="ECO:0008006" key="10">
    <source>
        <dbReference type="Google" id="ProtNLM"/>
    </source>
</evidence>
<keyword evidence="2 7" id="KW-0732">Signal</keyword>
<dbReference type="Proteomes" id="UP000262825">
    <property type="component" value="Unassembled WGS sequence"/>
</dbReference>
<dbReference type="Gene3D" id="3.30.30.30">
    <property type="match status" value="1"/>
</dbReference>
<dbReference type="Gene3D" id="3.90.640.10">
    <property type="entry name" value="Actin, Chain A, domain 4"/>
    <property type="match status" value="1"/>
</dbReference>
<protein>
    <recommendedName>
        <fullName evidence="10">Heat shock protein 70 homolog LHS1</fullName>
    </recommendedName>
</protein>
<sequence>MRFNLGIVITFILLGLPQIISSSVIGVDYGQDYSKAVVIGPQAPLEIVLTDDSKRKQLTGVLIKSLGATAKNDDIERFYGSDIQSYMTRFPQNTITGLKKLLGISNTNDVPQLYRKMHPGLEIINKTTTGTSSKKNKSNGISIMVDGIEYPIEELIAMDLEQIISRGEEIFSKKSRSSNNNKKTYYGNALEHLGLTIPTHYTEEQRQNLIDSAKLLHNIRDFSGFVDDGLTVAINYALKRKHEFEINKDNGGKYLIYDSGADSTKASLVEISSVNDTLTVELIGYGYNSVISGNQLTLELANLITSKFLEQYETKVTLDDLNKHYKAQSKILQAAEKCKLVLSANAEAHVSIESLYSDDFDFRTKITRAEFESLILSKYNNDILEPIEQSFELLTAGNDTLHISLEDLNSIILTGGSSRVPYIQSVLTDYVANPDLLSRSVNADESSVNGLVFKTVQLSNAFAFKQKINVIDRSVYEYSLNYNGMNYTIFPKGSEFPSEKTILLLPEENANRSKEFVFKLGEFSQPKDIGFSKEVKIKNIYGNTNSNFNLSNCEGEEYGFNATFQLDANRIFNVVNVEPICLIPKVPTEGAKFKTNSTVAVKNNKKKSIKLTINSATYPASKRTPLSNFEVSKMKQHLQNLTFKDEQRKIIQEKLNALESKLYEFRSFLEEYDDQDTIPNDEFITANNLITDYLEWLDFDSAGCTTKDISGKLGNVTTVFNRISKIIKSTEEDLSFDLFEQYLSEGEEFVYNMTQLEEQEAEDTLALSKEFQELELGDVIEEYSKVEIPKYIGEKYNVFKKNYQRFIAILEKIHDLLEEHEDSFDKLDKLGLYELKESYLDLYEKKLPYYLKNAQAKHVYIIKALRGKITKKLRNMKREQERQQFKLNNGTHSSVNSTDTFSSVSNSSVSTSTSTSTSTILEHDEL</sequence>
<dbReference type="GO" id="GO:0140662">
    <property type="term" value="F:ATP-dependent protein folding chaperone"/>
    <property type="evidence" value="ECO:0007669"/>
    <property type="project" value="InterPro"/>
</dbReference>
<evidence type="ECO:0000256" key="7">
    <source>
        <dbReference type="SAM" id="SignalP"/>
    </source>
</evidence>
<keyword evidence="9" id="KW-1185">Reference proteome</keyword>
<dbReference type="InterPro" id="IPR043129">
    <property type="entry name" value="ATPase_NBD"/>
</dbReference>
<dbReference type="VEuPathDB" id="FungiDB:SCODWIG_02012"/>
<feature type="signal peptide" evidence="7">
    <location>
        <begin position="1"/>
        <end position="22"/>
    </location>
</feature>
<dbReference type="GO" id="GO:0005788">
    <property type="term" value="C:endoplasmic reticulum lumen"/>
    <property type="evidence" value="ECO:0007669"/>
    <property type="project" value="UniProtKB-SubCell"/>
</dbReference>
<dbReference type="PANTHER" id="PTHR45639">
    <property type="entry name" value="HSC70CB, ISOFORM G-RELATED"/>
    <property type="match status" value="1"/>
</dbReference>
<dbReference type="AlphaFoldDB" id="A0A376B6I8"/>
<feature type="region of interest" description="Disordered" evidence="6">
    <location>
        <begin position="880"/>
        <end position="926"/>
    </location>
</feature>
<dbReference type="SUPFAM" id="SSF53067">
    <property type="entry name" value="Actin-like ATPase domain"/>
    <property type="match status" value="2"/>
</dbReference>
<evidence type="ECO:0000256" key="1">
    <source>
        <dbReference type="ARBA" id="ARBA00004319"/>
    </source>
</evidence>
<dbReference type="SUPFAM" id="SSF100934">
    <property type="entry name" value="Heat shock protein 70kD (HSP70), C-terminal subdomain"/>
    <property type="match status" value="1"/>
</dbReference>
<dbReference type="Gene3D" id="3.30.420.40">
    <property type="match status" value="2"/>
</dbReference>
<keyword evidence="3" id="KW-0547">Nucleotide-binding</keyword>
<dbReference type="GO" id="GO:0030968">
    <property type="term" value="P:endoplasmic reticulum unfolded protein response"/>
    <property type="evidence" value="ECO:0007669"/>
    <property type="project" value="TreeGrafter"/>
</dbReference>
<dbReference type="InterPro" id="IPR013126">
    <property type="entry name" value="Hsp_70_fam"/>
</dbReference>
<dbReference type="PRINTS" id="PR00301">
    <property type="entry name" value="HEATSHOCK70"/>
</dbReference>
<dbReference type="InterPro" id="IPR029048">
    <property type="entry name" value="HSP70_C_sf"/>
</dbReference>
<comment type="subcellular location">
    <subcellularLocation>
        <location evidence="1">Endoplasmic reticulum lumen</location>
    </subcellularLocation>
</comment>
<accession>A0A376B6I8</accession>
<proteinExistence type="predicted"/>
<evidence type="ECO:0000256" key="4">
    <source>
        <dbReference type="ARBA" id="ARBA00022840"/>
    </source>
</evidence>
<evidence type="ECO:0000256" key="5">
    <source>
        <dbReference type="ARBA" id="ARBA00023186"/>
    </source>
</evidence>
<dbReference type="GO" id="GO:0005524">
    <property type="term" value="F:ATP binding"/>
    <property type="evidence" value="ECO:0007669"/>
    <property type="project" value="UniProtKB-KW"/>
</dbReference>
<dbReference type="CDD" id="cd10230">
    <property type="entry name" value="ASKHA_NBD_HSP70_HYOU1"/>
    <property type="match status" value="1"/>
</dbReference>
<evidence type="ECO:0000256" key="2">
    <source>
        <dbReference type="ARBA" id="ARBA00022729"/>
    </source>
</evidence>